<dbReference type="RefSeq" id="WP_315607261.1">
    <property type="nucleotide sequence ID" value="NZ_CP130318.1"/>
</dbReference>
<keyword evidence="2" id="KW-0812">Transmembrane</keyword>
<keyword evidence="2" id="KW-0472">Membrane</keyword>
<protein>
    <recommendedName>
        <fullName evidence="5">DUF4190 domain-containing protein</fullName>
    </recommendedName>
</protein>
<keyword evidence="2" id="KW-1133">Transmembrane helix</keyword>
<gene>
    <name evidence="3" type="ORF">MJA45_10810</name>
</gene>
<feature type="compositionally biased region" description="Basic and acidic residues" evidence="1">
    <location>
        <begin position="14"/>
        <end position="26"/>
    </location>
</feature>
<evidence type="ECO:0000256" key="2">
    <source>
        <dbReference type="SAM" id="Phobius"/>
    </source>
</evidence>
<evidence type="ECO:0000256" key="1">
    <source>
        <dbReference type="SAM" id="MobiDB-lite"/>
    </source>
</evidence>
<sequence length="136" mass="15164">MEKHRMGLASQDDPMGRRTLGDREREQEEDVEFAAEILPPAFNRRQVPVTSAREDRSWWERITTDREAGRAAVTMSWVALVTALASLFVIPSVLGIAAVAFGAIAYASGARKRSVWAMIIGGVSMISYWMLVPYYA</sequence>
<dbReference type="InterPro" id="IPR055338">
    <property type="entry name" value="YqfX-like"/>
</dbReference>
<organism evidence="3 4">
    <name type="scientific">Paenibacillus aurantius</name>
    <dbReference type="NCBI Taxonomy" id="2918900"/>
    <lineage>
        <taxon>Bacteria</taxon>
        <taxon>Bacillati</taxon>
        <taxon>Bacillota</taxon>
        <taxon>Bacilli</taxon>
        <taxon>Bacillales</taxon>
        <taxon>Paenibacillaceae</taxon>
        <taxon>Paenibacillus</taxon>
    </lineage>
</organism>
<evidence type="ECO:0000313" key="3">
    <source>
        <dbReference type="EMBL" id="WNQ13480.1"/>
    </source>
</evidence>
<name>A0AA96RFD9_9BACL</name>
<accession>A0AA96RFD9</accession>
<evidence type="ECO:0008006" key="5">
    <source>
        <dbReference type="Google" id="ProtNLM"/>
    </source>
</evidence>
<dbReference type="Proteomes" id="UP001305702">
    <property type="component" value="Chromosome"/>
</dbReference>
<keyword evidence="4" id="KW-1185">Reference proteome</keyword>
<proteinExistence type="predicted"/>
<dbReference type="EMBL" id="CP130318">
    <property type="protein sequence ID" value="WNQ13480.1"/>
    <property type="molecule type" value="Genomic_DNA"/>
</dbReference>
<feature type="transmembrane region" description="Helical" evidence="2">
    <location>
        <begin position="115"/>
        <end position="135"/>
    </location>
</feature>
<evidence type="ECO:0000313" key="4">
    <source>
        <dbReference type="Proteomes" id="UP001305702"/>
    </source>
</evidence>
<reference evidence="3 4" key="1">
    <citation type="submission" date="2022-02" db="EMBL/GenBank/DDBJ databases">
        <title>Paenibacillus sp. MBLB1776 Whole Genome Shotgun Sequencing.</title>
        <authorList>
            <person name="Hwang C.Y."/>
            <person name="Cho E.-S."/>
            <person name="Seo M.-J."/>
        </authorList>
    </citation>
    <scope>NUCLEOTIDE SEQUENCE [LARGE SCALE GENOMIC DNA]</scope>
    <source>
        <strain evidence="3 4">MBLB1776</strain>
    </source>
</reference>
<feature type="region of interest" description="Disordered" evidence="1">
    <location>
        <begin position="1"/>
        <end position="27"/>
    </location>
</feature>
<dbReference type="PANTHER" id="PTHR40040">
    <property type="entry name" value="SMALL HYDROPHOBIC PROTEIN-RELATED"/>
    <property type="match status" value="1"/>
</dbReference>
<feature type="transmembrane region" description="Helical" evidence="2">
    <location>
        <begin position="77"/>
        <end position="103"/>
    </location>
</feature>
<dbReference type="PANTHER" id="PTHR40040:SF1">
    <property type="entry name" value="MEMBRANE PROTEIN"/>
    <property type="match status" value="1"/>
</dbReference>
<dbReference type="KEGG" id="paun:MJA45_10810"/>
<dbReference type="AlphaFoldDB" id="A0AA96RFD9"/>